<gene>
    <name evidence="2" type="ORF">SVUK_LOCUS20190</name>
</gene>
<keyword evidence="3" id="KW-1185">Reference proteome</keyword>
<keyword evidence="1" id="KW-0472">Membrane</keyword>
<keyword evidence="1" id="KW-0812">Transmembrane</keyword>
<protein>
    <submittedName>
        <fullName evidence="2">Uncharacterized protein</fullName>
    </submittedName>
</protein>
<dbReference type="OrthoDB" id="2985014at2759"/>
<keyword evidence="1" id="KW-1133">Transmembrane helix</keyword>
<name>A0A3P7M1I0_STRVU</name>
<feature type="transmembrane region" description="Helical" evidence="1">
    <location>
        <begin position="14"/>
        <end position="35"/>
    </location>
</feature>
<dbReference type="AlphaFoldDB" id="A0A3P7M1I0"/>
<proteinExistence type="predicted"/>
<dbReference type="EMBL" id="UYYB01137204">
    <property type="protein sequence ID" value="VDM85192.1"/>
    <property type="molecule type" value="Genomic_DNA"/>
</dbReference>
<evidence type="ECO:0000256" key="1">
    <source>
        <dbReference type="SAM" id="Phobius"/>
    </source>
</evidence>
<sequence length="73" mass="8064">MITYFKTNGSAEEWQGILLVYSAMTLISAVLFAGWGSGDVQAWNSPVEQRIDPVDADNKPLVLYKEKTTSPTL</sequence>
<dbReference type="Proteomes" id="UP000270094">
    <property type="component" value="Unassembled WGS sequence"/>
</dbReference>
<evidence type="ECO:0000313" key="3">
    <source>
        <dbReference type="Proteomes" id="UP000270094"/>
    </source>
</evidence>
<organism evidence="2 3">
    <name type="scientific">Strongylus vulgaris</name>
    <name type="common">Blood worm</name>
    <dbReference type="NCBI Taxonomy" id="40348"/>
    <lineage>
        <taxon>Eukaryota</taxon>
        <taxon>Metazoa</taxon>
        <taxon>Ecdysozoa</taxon>
        <taxon>Nematoda</taxon>
        <taxon>Chromadorea</taxon>
        <taxon>Rhabditida</taxon>
        <taxon>Rhabditina</taxon>
        <taxon>Rhabditomorpha</taxon>
        <taxon>Strongyloidea</taxon>
        <taxon>Strongylidae</taxon>
        <taxon>Strongylus</taxon>
    </lineage>
</organism>
<evidence type="ECO:0000313" key="2">
    <source>
        <dbReference type="EMBL" id="VDM85192.1"/>
    </source>
</evidence>
<accession>A0A3P7M1I0</accession>
<reference evidence="2 3" key="1">
    <citation type="submission" date="2018-11" db="EMBL/GenBank/DDBJ databases">
        <authorList>
            <consortium name="Pathogen Informatics"/>
        </authorList>
    </citation>
    <scope>NUCLEOTIDE SEQUENCE [LARGE SCALE GENOMIC DNA]</scope>
</reference>